<organism evidence="1 2">
    <name type="scientific">Mycoplana rhizolycopersici</name>
    <dbReference type="NCBI Taxonomy" id="2746702"/>
    <lineage>
        <taxon>Bacteria</taxon>
        <taxon>Pseudomonadati</taxon>
        <taxon>Pseudomonadota</taxon>
        <taxon>Alphaproteobacteria</taxon>
        <taxon>Hyphomicrobiales</taxon>
        <taxon>Rhizobiaceae</taxon>
        <taxon>Mycoplana</taxon>
    </lineage>
</organism>
<keyword evidence="2" id="KW-1185">Reference proteome</keyword>
<evidence type="ECO:0000313" key="2">
    <source>
        <dbReference type="Proteomes" id="UP000659172"/>
    </source>
</evidence>
<evidence type="ECO:0000313" key="1">
    <source>
        <dbReference type="EMBL" id="NVP57890.1"/>
    </source>
</evidence>
<dbReference type="RefSeq" id="WP_176951810.1">
    <property type="nucleotide sequence ID" value="NZ_JABXYK010000017.1"/>
</dbReference>
<reference evidence="1 2" key="1">
    <citation type="submission" date="2020-06" db="EMBL/GenBank/DDBJ databases">
        <title>Rhizobium sp.nov. isolated from the tomato plant.</title>
        <authorList>
            <person name="Thin K.K."/>
            <person name="Zhang X."/>
            <person name="He S."/>
        </authorList>
    </citation>
    <scope>NUCLEOTIDE SEQUENCE [LARGE SCALE GENOMIC DNA]</scope>
    <source>
        <strain evidence="1 2">DBTS2</strain>
    </source>
</reference>
<dbReference type="EMBL" id="JABXYK010000017">
    <property type="protein sequence ID" value="NVP57890.1"/>
    <property type="molecule type" value="Genomic_DNA"/>
</dbReference>
<dbReference type="Proteomes" id="UP000659172">
    <property type="component" value="Unassembled WGS sequence"/>
</dbReference>
<comment type="caution">
    <text evidence="1">The sequence shown here is derived from an EMBL/GenBank/DDBJ whole genome shotgun (WGS) entry which is preliminary data.</text>
</comment>
<accession>A0ABX2QJD7</accession>
<sequence>MNRAVHSPAQRRMEAIRTRAARASRDVTIVASAGEIRVLSGEFDLLKIPADAPVDDRDFYLHLAEDHFWLLDKYSSLARLHQSALSEITRLSSKHQAPNFAAECAMKCKDDHLFRKFLHKCHGADASDLDRIKTRARSILVVQSMAELNTDENARQRWLSLRAEFDRWRKRK</sequence>
<protein>
    <submittedName>
        <fullName evidence="1">Uncharacterized protein</fullName>
    </submittedName>
</protein>
<name>A0ABX2QJD7_9HYPH</name>
<proteinExistence type="predicted"/>
<gene>
    <name evidence="1" type="ORF">HV823_21825</name>
</gene>